<proteinExistence type="inferred from homology"/>
<dbReference type="Gene3D" id="3.30.590.10">
    <property type="entry name" value="Glutamine synthetase/guanido kinase, catalytic domain"/>
    <property type="match status" value="1"/>
</dbReference>
<dbReference type="PANTHER" id="PTHR20852">
    <property type="entry name" value="GLUTAMINE SYNTHETASE"/>
    <property type="match status" value="1"/>
</dbReference>
<dbReference type="EMBL" id="CAJOBC010008331">
    <property type="protein sequence ID" value="CAF3958744.1"/>
    <property type="molecule type" value="Genomic_DNA"/>
</dbReference>
<feature type="domain" description="GS catalytic" evidence="13">
    <location>
        <begin position="143"/>
        <end position="396"/>
    </location>
</feature>
<dbReference type="Proteomes" id="UP000663829">
    <property type="component" value="Unassembled WGS sequence"/>
</dbReference>
<name>A0A814VWH0_9BILA</name>
<accession>A0A814VWH0</accession>
<evidence type="ECO:0000256" key="1">
    <source>
        <dbReference type="ARBA" id="ARBA00004496"/>
    </source>
</evidence>
<dbReference type="Gene3D" id="3.10.20.70">
    <property type="entry name" value="Glutamine synthetase, N-terminal domain"/>
    <property type="match status" value="1"/>
</dbReference>
<dbReference type="Proteomes" id="UP000681722">
    <property type="component" value="Unassembled WGS sequence"/>
</dbReference>
<dbReference type="InterPro" id="IPR008146">
    <property type="entry name" value="Gln_synth_cat_dom"/>
</dbReference>
<dbReference type="InterPro" id="IPR027303">
    <property type="entry name" value="Gln_synth_gly_rich_site"/>
</dbReference>
<organism evidence="14 16">
    <name type="scientific">Didymodactylos carnosus</name>
    <dbReference type="NCBI Taxonomy" id="1234261"/>
    <lineage>
        <taxon>Eukaryota</taxon>
        <taxon>Metazoa</taxon>
        <taxon>Spiralia</taxon>
        <taxon>Gnathifera</taxon>
        <taxon>Rotifera</taxon>
        <taxon>Eurotatoria</taxon>
        <taxon>Bdelloidea</taxon>
        <taxon>Philodinida</taxon>
        <taxon>Philodinidae</taxon>
        <taxon>Didymodactylos</taxon>
    </lineage>
</organism>
<dbReference type="InterPro" id="IPR027302">
    <property type="entry name" value="Gln_synth_N_conserv_site"/>
</dbReference>
<dbReference type="PROSITE" id="PS00181">
    <property type="entry name" value="GLNA_ATP"/>
    <property type="match status" value="1"/>
</dbReference>
<keyword evidence="7 11" id="KW-0067">ATP-binding</keyword>
<feature type="domain" description="GS beta-grasp" evidence="12">
    <location>
        <begin position="53"/>
        <end position="136"/>
    </location>
</feature>
<dbReference type="SMART" id="SM01230">
    <property type="entry name" value="Gln-synt_C"/>
    <property type="match status" value="1"/>
</dbReference>
<dbReference type="SUPFAM" id="SSF55931">
    <property type="entry name" value="Glutamine synthetase/guanido kinase"/>
    <property type="match status" value="1"/>
</dbReference>
<keyword evidence="4" id="KW-0963">Cytoplasm</keyword>
<dbReference type="PANTHER" id="PTHR20852:SF57">
    <property type="entry name" value="GLUTAMINE SYNTHETASE 2 CYTOPLASMIC"/>
    <property type="match status" value="1"/>
</dbReference>
<dbReference type="PROSITE" id="PS51987">
    <property type="entry name" value="GS_CATALYTIC"/>
    <property type="match status" value="1"/>
</dbReference>
<comment type="catalytic activity">
    <reaction evidence="8 11">
        <text>L-glutamate + NH4(+) + ATP = L-glutamine + ADP + phosphate + H(+)</text>
        <dbReference type="Rhea" id="RHEA:16169"/>
        <dbReference type="ChEBI" id="CHEBI:15378"/>
        <dbReference type="ChEBI" id="CHEBI:28938"/>
        <dbReference type="ChEBI" id="CHEBI:29985"/>
        <dbReference type="ChEBI" id="CHEBI:30616"/>
        <dbReference type="ChEBI" id="CHEBI:43474"/>
        <dbReference type="ChEBI" id="CHEBI:58359"/>
        <dbReference type="ChEBI" id="CHEBI:456216"/>
        <dbReference type="EC" id="6.3.1.2"/>
    </reaction>
</comment>
<evidence type="ECO:0000256" key="8">
    <source>
        <dbReference type="ARBA" id="ARBA00049436"/>
    </source>
</evidence>
<evidence type="ECO:0000256" key="9">
    <source>
        <dbReference type="PROSITE-ProRule" id="PRU01330"/>
    </source>
</evidence>
<dbReference type="FunFam" id="3.30.590.10:FF:000011">
    <property type="entry name" value="Glutamine synthetase"/>
    <property type="match status" value="1"/>
</dbReference>
<comment type="subcellular location">
    <subcellularLocation>
        <location evidence="1">Cytoplasm</location>
    </subcellularLocation>
</comment>
<dbReference type="GO" id="GO:0004356">
    <property type="term" value="F:glutamine synthetase activity"/>
    <property type="evidence" value="ECO:0007669"/>
    <property type="project" value="UniProtKB-EC"/>
</dbReference>
<evidence type="ECO:0000256" key="10">
    <source>
        <dbReference type="RuleBase" id="RU000384"/>
    </source>
</evidence>
<dbReference type="EC" id="6.3.1.2" evidence="3 11"/>
<dbReference type="GO" id="GO:0005737">
    <property type="term" value="C:cytoplasm"/>
    <property type="evidence" value="ECO:0007669"/>
    <property type="project" value="UniProtKB-SubCell"/>
</dbReference>
<evidence type="ECO:0000256" key="2">
    <source>
        <dbReference type="ARBA" id="ARBA00009897"/>
    </source>
</evidence>
<keyword evidence="16" id="KW-1185">Reference proteome</keyword>
<dbReference type="OrthoDB" id="1936100at2759"/>
<evidence type="ECO:0000313" key="16">
    <source>
        <dbReference type="Proteomes" id="UP000663829"/>
    </source>
</evidence>
<evidence type="ECO:0000259" key="12">
    <source>
        <dbReference type="PROSITE" id="PS51986"/>
    </source>
</evidence>
<protein>
    <recommendedName>
        <fullName evidence="3 11">Glutamine synthetase</fullName>
        <ecNumber evidence="3 11">6.3.1.2</ecNumber>
    </recommendedName>
</protein>
<dbReference type="Pfam" id="PF03951">
    <property type="entry name" value="Gln-synt_N"/>
    <property type="match status" value="1"/>
</dbReference>
<dbReference type="AlphaFoldDB" id="A0A814VWH0"/>
<dbReference type="FunFam" id="3.10.20.70:FF:000004">
    <property type="entry name" value="Glutamine synthetase"/>
    <property type="match status" value="1"/>
</dbReference>
<dbReference type="GO" id="GO:0005524">
    <property type="term" value="F:ATP binding"/>
    <property type="evidence" value="ECO:0007669"/>
    <property type="project" value="UniProtKB-KW"/>
</dbReference>
<comment type="caution">
    <text evidence="14">The sequence shown here is derived from an EMBL/GenBank/DDBJ whole genome shotgun (WGS) entry which is preliminary data.</text>
</comment>
<evidence type="ECO:0000256" key="11">
    <source>
        <dbReference type="RuleBase" id="RU004356"/>
    </source>
</evidence>
<dbReference type="EMBL" id="CAJNOQ010008332">
    <property type="protein sequence ID" value="CAF1194417.1"/>
    <property type="molecule type" value="Genomic_DNA"/>
</dbReference>
<dbReference type="InterPro" id="IPR014746">
    <property type="entry name" value="Gln_synth/guanido_kin_cat_dom"/>
</dbReference>
<dbReference type="InterPro" id="IPR008147">
    <property type="entry name" value="Gln_synt_N"/>
</dbReference>
<evidence type="ECO:0000256" key="6">
    <source>
        <dbReference type="ARBA" id="ARBA00022741"/>
    </source>
</evidence>
<keyword evidence="6 11" id="KW-0547">Nucleotide-binding</keyword>
<dbReference type="PROSITE" id="PS51986">
    <property type="entry name" value="GS_BETA_GRASP"/>
    <property type="match status" value="1"/>
</dbReference>
<evidence type="ECO:0000256" key="5">
    <source>
        <dbReference type="ARBA" id="ARBA00022598"/>
    </source>
</evidence>
<evidence type="ECO:0000256" key="7">
    <source>
        <dbReference type="ARBA" id="ARBA00022840"/>
    </source>
</evidence>
<dbReference type="Pfam" id="PF00120">
    <property type="entry name" value="Gln-synt_C"/>
    <property type="match status" value="1"/>
</dbReference>
<dbReference type="SUPFAM" id="SSF54368">
    <property type="entry name" value="Glutamine synthetase, N-terminal domain"/>
    <property type="match status" value="1"/>
</dbReference>
<gene>
    <name evidence="14" type="ORF">GPM918_LOCUS23380</name>
    <name evidence="15" type="ORF">SRO942_LOCUS23377</name>
</gene>
<evidence type="ECO:0000313" key="14">
    <source>
        <dbReference type="EMBL" id="CAF1194417.1"/>
    </source>
</evidence>
<sequence length="396" mass="44848">MQRFICYQLFSNTKHTVNINPTRTLFKIACTTDIPALDKQVFKKYLKLPQPSNKILATYIWIDGTGEQVRSKTKTCKHEPKSVDDLSWWMFDGSSTGQAEGENSDVFLKPVAIYNDPFLIGGKNKLVMCETYNSQKKPTKTNHRYDCDRTMKAAAQYKPQFGLEQEYTLLGRDGWPFGWPKSGFPLPQGPYYCGVGACQAYGREIVDSHYKACLYAGLEIGGTNAEVMASQWEYQIGPCNGIDAADQLWISRYLLYRVAEEYGVQATFDPKPMSVGDWNGTGCHANFSTEQMRKENGIKAIHEAIEKLKPRHMTHMKQYDPSGGEDNLRRLTGKHETAHYSKFSSGVANRGVSIRIPRQVDEDQCGYLEDRRPSANMDPYAVTNILVKTMCLNETD</sequence>
<dbReference type="InterPro" id="IPR036651">
    <property type="entry name" value="Gln_synt_N_sf"/>
</dbReference>
<evidence type="ECO:0000256" key="3">
    <source>
        <dbReference type="ARBA" id="ARBA00012937"/>
    </source>
</evidence>
<evidence type="ECO:0000256" key="4">
    <source>
        <dbReference type="ARBA" id="ARBA00022490"/>
    </source>
</evidence>
<dbReference type="GO" id="GO:0006542">
    <property type="term" value="P:glutamine biosynthetic process"/>
    <property type="evidence" value="ECO:0007669"/>
    <property type="project" value="InterPro"/>
</dbReference>
<keyword evidence="5 11" id="KW-0436">Ligase</keyword>
<evidence type="ECO:0000259" key="13">
    <source>
        <dbReference type="PROSITE" id="PS51987"/>
    </source>
</evidence>
<reference evidence="14" key="1">
    <citation type="submission" date="2021-02" db="EMBL/GenBank/DDBJ databases">
        <authorList>
            <person name="Nowell W R."/>
        </authorList>
    </citation>
    <scope>NUCLEOTIDE SEQUENCE</scope>
</reference>
<evidence type="ECO:0000313" key="15">
    <source>
        <dbReference type="EMBL" id="CAF3958744.1"/>
    </source>
</evidence>
<dbReference type="PROSITE" id="PS00180">
    <property type="entry name" value="GLNA_1"/>
    <property type="match status" value="1"/>
</dbReference>
<comment type="similarity">
    <text evidence="2 9 10">Belongs to the glutamine synthetase family.</text>
</comment>
<dbReference type="InterPro" id="IPR050292">
    <property type="entry name" value="Glutamine_Synthetase"/>
</dbReference>